<evidence type="ECO:0000313" key="2">
    <source>
        <dbReference type="Proteomes" id="UP000637632"/>
    </source>
</evidence>
<proteinExistence type="predicted"/>
<comment type="caution">
    <text evidence="1">The sequence shown here is derived from an EMBL/GenBank/DDBJ whole genome shotgun (WGS) entry which is preliminary data.</text>
</comment>
<gene>
    <name evidence="1" type="ORF">H8K26_10665</name>
</gene>
<dbReference type="Gene3D" id="3.40.190.10">
    <property type="entry name" value="Periplasmic binding protein-like II"/>
    <property type="match status" value="2"/>
</dbReference>
<accession>A0ABR6XGM0</accession>
<dbReference type="EMBL" id="JACOFT010000003">
    <property type="protein sequence ID" value="MBC3811905.1"/>
    <property type="molecule type" value="Genomic_DNA"/>
</dbReference>
<evidence type="ECO:0000313" key="1">
    <source>
        <dbReference type="EMBL" id="MBC3811905.1"/>
    </source>
</evidence>
<reference evidence="1 2" key="1">
    <citation type="submission" date="2020-08" db="EMBL/GenBank/DDBJ databases">
        <title>Novel species isolated from subtropical streams in China.</title>
        <authorList>
            <person name="Lu H."/>
        </authorList>
    </citation>
    <scope>NUCLEOTIDE SEQUENCE [LARGE SCALE GENOMIC DNA]</scope>
    <source>
        <strain evidence="1 2">CCTCC AB 2015119</strain>
    </source>
</reference>
<dbReference type="RefSeq" id="WP_190479394.1">
    <property type="nucleotide sequence ID" value="NZ_JACOFT010000003.1"/>
</dbReference>
<dbReference type="Proteomes" id="UP000637632">
    <property type="component" value="Unassembled WGS sequence"/>
</dbReference>
<sequence>MKQRCLFLLSWISTIALLILNLFLAIPLASAADAAKKTALIRYPLVSLNADPHADYVLEILRHAVKASGQPYQLQASEVAMQQARAIYELTSPNGIVDILWTMSTDEREAQLIPIRIPIDKGLLGWRLALVRAADAEIFREVRTLKDLSAFSAGQEMDWPDVAILRNNGLPVKTSASYDPLFTMLKAGRFDYFPRAVFEIQNELDQRPFLDLVIDKHIVLYYPSALYFFVSPREPKMAQDIQRGLEELIKNGTFEKIFQRANQDAIKNANLKSRTVITLRNPFLSLEKMPLHRPGLWFRP</sequence>
<dbReference type="SUPFAM" id="SSF53850">
    <property type="entry name" value="Periplasmic binding protein-like II"/>
    <property type="match status" value="1"/>
</dbReference>
<name>A0ABR6XGM0_9BURK</name>
<organism evidence="1 2">
    <name type="scientific">Undibacterium aquatile</name>
    <dbReference type="NCBI Taxonomy" id="1537398"/>
    <lineage>
        <taxon>Bacteria</taxon>
        <taxon>Pseudomonadati</taxon>
        <taxon>Pseudomonadota</taxon>
        <taxon>Betaproteobacteria</taxon>
        <taxon>Burkholderiales</taxon>
        <taxon>Oxalobacteraceae</taxon>
        <taxon>Undibacterium</taxon>
    </lineage>
</organism>
<protein>
    <submittedName>
        <fullName evidence="1">Transporter substrate-binding domain-containing protein</fullName>
    </submittedName>
</protein>
<keyword evidence="2" id="KW-1185">Reference proteome</keyword>